<dbReference type="AlphaFoldDB" id="A0A1N7SPK9"/>
<name>A0A1N7SPK9_9BURK</name>
<protein>
    <submittedName>
        <fullName evidence="1">Uncharacterized protein</fullName>
    </submittedName>
</protein>
<dbReference type="RefSeq" id="WP_087738350.1">
    <property type="nucleotide sequence ID" value="NZ_CYGY02000068.1"/>
</dbReference>
<dbReference type="Proteomes" id="UP000195569">
    <property type="component" value="Unassembled WGS sequence"/>
</dbReference>
<evidence type="ECO:0000313" key="1">
    <source>
        <dbReference type="EMBL" id="SIT49272.1"/>
    </source>
</evidence>
<proteinExistence type="predicted"/>
<reference evidence="1" key="1">
    <citation type="submission" date="2016-12" db="EMBL/GenBank/DDBJ databases">
        <authorList>
            <person name="Moulin L."/>
        </authorList>
    </citation>
    <scope>NUCLEOTIDE SEQUENCE [LARGE SCALE GENOMIC DNA]</scope>
    <source>
        <strain evidence="1">STM 7183</strain>
    </source>
</reference>
<comment type="caution">
    <text evidence="1">The sequence shown here is derived from an EMBL/GenBank/DDBJ whole genome shotgun (WGS) entry which is preliminary data.</text>
</comment>
<gene>
    <name evidence="1" type="ORF">BN2476_680043</name>
</gene>
<evidence type="ECO:0000313" key="2">
    <source>
        <dbReference type="Proteomes" id="UP000195569"/>
    </source>
</evidence>
<dbReference type="EMBL" id="CYGY02000068">
    <property type="protein sequence ID" value="SIT49272.1"/>
    <property type="molecule type" value="Genomic_DNA"/>
</dbReference>
<organism evidence="1 2">
    <name type="scientific">Paraburkholderia piptadeniae</name>
    <dbReference type="NCBI Taxonomy" id="1701573"/>
    <lineage>
        <taxon>Bacteria</taxon>
        <taxon>Pseudomonadati</taxon>
        <taxon>Pseudomonadota</taxon>
        <taxon>Betaproteobacteria</taxon>
        <taxon>Burkholderiales</taxon>
        <taxon>Burkholderiaceae</taxon>
        <taxon>Paraburkholderia</taxon>
    </lineage>
</organism>
<dbReference type="OrthoDB" id="5519787at2"/>
<accession>A0A1N7SPK9</accession>
<keyword evidence="2" id="KW-1185">Reference proteome</keyword>
<sequence>MNPPENPDRTRIQKVTRNSIDAHRLISALKRKLDVQSTQELGNLLGLSQANFRDWESNGLTEEKLARAIVKTMRSSEQKERVKIAKEAIASLRDKFDVGTNGRFSHQLGISAGTVNNWLKYGLTGRKLSDGLLKARQRAVKSAHECAIAPVVEYFQLSPFRRSANGTAELFPTRAPDTTKALLGLKSALEESHGIYVFYDSRGRGLYVGKAQRQSLWKEMNLAFNRDRDTTQRVYRVQHPERGEFKTSDEYARQVRLTTRHLSHLATYFSAYKVDDALINELEALLVRSFANDLLNVKMERFGK</sequence>